<keyword evidence="1" id="KW-0812">Transmembrane</keyword>
<reference evidence="3" key="1">
    <citation type="submission" date="2020-01" db="EMBL/GenBank/DDBJ databases">
        <authorList>
            <consortium name="DOE Joint Genome Institute"/>
            <person name="Haridas S."/>
            <person name="Albert R."/>
            <person name="Binder M."/>
            <person name="Bloem J."/>
            <person name="Labutti K."/>
            <person name="Salamov A."/>
            <person name="Andreopoulos B."/>
            <person name="Baker S.E."/>
            <person name="Barry K."/>
            <person name="Bills G."/>
            <person name="Bluhm B.H."/>
            <person name="Cannon C."/>
            <person name="Castanera R."/>
            <person name="Culley D.E."/>
            <person name="Daum C."/>
            <person name="Ezra D."/>
            <person name="Gonzalez J.B."/>
            <person name="Henrissat B."/>
            <person name="Kuo A."/>
            <person name="Liang C."/>
            <person name="Lipzen A."/>
            <person name="Lutzoni F."/>
            <person name="Magnuson J."/>
            <person name="Mondo S."/>
            <person name="Nolan M."/>
            <person name="Ohm R."/>
            <person name="Pangilinan J."/>
            <person name="Park H.-J."/>
            <person name="Ramirez L."/>
            <person name="Alfaro M."/>
            <person name="Sun H."/>
            <person name="Tritt A."/>
            <person name="Yoshinaga Y."/>
            <person name="Zwiers L.-H."/>
            <person name="Turgeon B.G."/>
            <person name="Goodwin S.B."/>
            <person name="Spatafora J.W."/>
            <person name="Crous P.W."/>
            <person name="Grigoriev I.V."/>
        </authorList>
    </citation>
    <scope>NUCLEOTIDE SEQUENCE</scope>
    <source>
        <strain evidence="3">CBS 342.82</strain>
    </source>
</reference>
<dbReference type="Pfam" id="PF11204">
    <property type="entry name" value="DUF2985"/>
    <property type="match status" value="1"/>
</dbReference>
<sequence>YVRPAPLPMSIAWTVTLKTIGSWMLTPFGFLVSLFTVNIIAWATMLFLLLCNFISAMCWIPNHNQGWDYDCTSMQSPRLKWIEINSQVLNALFCITGFGLAPWRLRDQYFILDYHLIAEAKHGKVRKMYGLRKLAGQYRNWIRLPGSQSLDCSKSDTRIPLPVNKQPNPPATGIRAPGTSIWKVDVVVGCQTVNTLLQGGLCGFMWGWNRFNRPPWATGSLITMAVIVTIIGGIVGYLESRNIKRIEGVSPPVDRQTMQQAIRDISKGQTSSRAQRTRAMAVV</sequence>
<accession>A0A6J3M7Z1</accession>
<dbReference type="RefSeq" id="XP_033460735.1">
    <property type="nucleotide sequence ID" value="XM_033601227.1"/>
</dbReference>
<feature type="transmembrane region" description="Helical" evidence="1">
    <location>
        <begin position="39"/>
        <end position="60"/>
    </location>
</feature>
<proteinExistence type="predicted"/>
<dbReference type="InterPro" id="IPR021369">
    <property type="entry name" value="DUF2985"/>
</dbReference>
<dbReference type="PANTHER" id="PTHR35872">
    <property type="entry name" value="INTEGRAL MEMBRANE PROTEIN (AFU_ORTHOLOGUE AFUA_5G07110)"/>
    <property type="match status" value="1"/>
</dbReference>
<dbReference type="GeneID" id="54359027"/>
<gene>
    <name evidence="3" type="ORF">K489DRAFT_317274</name>
</gene>
<keyword evidence="1" id="KW-1133">Transmembrane helix</keyword>
<evidence type="ECO:0000313" key="3">
    <source>
        <dbReference type="RefSeq" id="XP_033460735.1"/>
    </source>
</evidence>
<organism evidence="3">
    <name type="scientific">Dissoconium aciculare CBS 342.82</name>
    <dbReference type="NCBI Taxonomy" id="1314786"/>
    <lineage>
        <taxon>Eukaryota</taxon>
        <taxon>Fungi</taxon>
        <taxon>Dikarya</taxon>
        <taxon>Ascomycota</taxon>
        <taxon>Pezizomycotina</taxon>
        <taxon>Dothideomycetes</taxon>
        <taxon>Dothideomycetidae</taxon>
        <taxon>Mycosphaerellales</taxon>
        <taxon>Dissoconiaceae</taxon>
        <taxon>Dissoconium</taxon>
    </lineage>
</organism>
<dbReference type="OrthoDB" id="6407410at2759"/>
<dbReference type="PANTHER" id="PTHR35872:SF1">
    <property type="entry name" value="ALPHA-L-RHAMNOSIDASE C"/>
    <property type="match status" value="1"/>
</dbReference>
<feature type="transmembrane region" description="Helical" evidence="1">
    <location>
        <begin position="12"/>
        <end position="33"/>
    </location>
</feature>
<reference evidence="3" key="3">
    <citation type="submission" date="2025-08" db="UniProtKB">
        <authorList>
            <consortium name="RefSeq"/>
        </authorList>
    </citation>
    <scope>IDENTIFICATION</scope>
    <source>
        <strain evidence="3">CBS 342.82</strain>
    </source>
</reference>
<evidence type="ECO:0000256" key="1">
    <source>
        <dbReference type="SAM" id="Phobius"/>
    </source>
</evidence>
<feature type="non-terminal residue" evidence="3">
    <location>
        <position position="1"/>
    </location>
</feature>
<name>A0A6J3M7Z1_9PEZI</name>
<feature type="transmembrane region" description="Helical" evidence="1">
    <location>
        <begin position="216"/>
        <end position="238"/>
    </location>
</feature>
<feature type="transmembrane region" description="Helical" evidence="1">
    <location>
        <begin position="81"/>
        <end position="103"/>
    </location>
</feature>
<keyword evidence="1" id="KW-0472">Membrane</keyword>
<reference evidence="3" key="2">
    <citation type="submission" date="2020-04" db="EMBL/GenBank/DDBJ databases">
        <authorList>
            <consortium name="NCBI Genome Project"/>
        </authorList>
    </citation>
    <scope>NUCLEOTIDE SEQUENCE</scope>
    <source>
        <strain evidence="3">CBS 342.82</strain>
    </source>
</reference>
<evidence type="ECO:0000313" key="2">
    <source>
        <dbReference type="Proteomes" id="UP000504637"/>
    </source>
</evidence>
<keyword evidence="2" id="KW-1185">Reference proteome</keyword>
<dbReference type="Proteomes" id="UP000504637">
    <property type="component" value="Unplaced"/>
</dbReference>
<dbReference type="AlphaFoldDB" id="A0A6J3M7Z1"/>
<protein>
    <submittedName>
        <fullName evidence="3">Uncharacterized protein</fullName>
    </submittedName>
</protein>